<protein>
    <submittedName>
        <fullName evidence="1">Uncharacterized protein</fullName>
    </submittedName>
</protein>
<name>A0A6J5T6I6_9CAUD</name>
<proteinExistence type="predicted"/>
<accession>A0A6J5T6I6</accession>
<organism evidence="1">
    <name type="scientific">uncultured Caudovirales phage</name>
    <dbReference type="NCBI Taxonomy" id="2100421"/>
    <lineage>
        <taxon>Viruses</taxon>
        <taxon>Duplodnaviria</taxon>
        <taxon>Heunggongvirae</taxon>
        <taxon>Uroviricota</taxon>
        <taxon>Caudoviricetes</taxon>
        <taxon>Peduoviridae</taxon>
        <taxon>Maltschvirus</taxon>
        <taxon>Maltschvirus maltsch</taxon>
    </lineage>
</organism>
<gene>
    <name evidence="1" type="ORF">UFOVP1670_26</name>
</gene>
<sequence length="322" mass="32405">MADASTDAPSLWQFVPAAAAIAGGALSLYGGSKAATGAIDAGKATQDAAARSAQAYRDAGIRQANNDRIRAAAAATADQFQQQQLTANAGQQIAAAQRTAAEETRQADLLKSRAIAVMAASGAGGGSSTSSILGRIKGEGVYRAQVAMYQGEDAARVMRMQAAAKGYEATTTLQAGELNADDVMATSEAKAVDAEAKGAAAYNAGLVNADTARTKGLTGALPALGALSSAYSLYDKYAKAHGDDTVTADDPAMGEVTANGPYPDQINAGLSQEAQAVEASSAAYNDAAFSAEAYSQLYGTTAAPAAVAADFDWAAALLELGI</sequence>
<evidence type="ECO:0000313" key="1">
    <source>
        <dbReference type="EMBL" id="CAB4223343.1"/>
    </source>
</evidence>
<dbReference type="EMBL" id="LR797531">
    <property type="protein sequence ID" value="CAB4223343.1"/>
    <property type="molecule type" value="Genomic_DNA"/>
</dbReference>
<reference evidence="1" key="1">
    <citation type="submission" date="2020-05" db="EMBL/GenBank/DDBJ databases">
        <authorList>
            <person name="Chiriac C."/>
            <person name="Salcher M."/>
            <person name="Ghai R."/>
            <person name="Kavagutti S V."/>
        </authorList>
    </citation>
    <scope>NUCLEOTIDE SEQUENCE</scope>
</reference>